<dbReference type="EMBL" id="BMXE01000001">
    <property type="protein sequence ID" value="GHB17575.1"/>
    <property type="molecule type" value="Genomic_DNA"/>
</dbReference>
<dbReference type="PROSITE" id="PS52016">
    <property type="entry name" value="TONB_DEPENDENT_REC_3"/>
    <property type="match status" value="1"/>
</dbReference>
<dbReference type="InterPro" id="IPR012910">
    <property type="entry name" value="Plug_dom"/>
</dbReference>
<evidence type="ECO:0000259" key="13">
    <source>
        <dbReference type="Pfam" id="PF00593"/>
    </source>
</evidence>
<comment type="caution">
    <text evidence="15">The sequence shown here is derived from an EMBL/GenBank/DDBJ whole genome shotgun (WGS) entry which is preliminary data.</text>
</comment>
<evidence type="ECO:0000259" key="14">
    <source>
        <dbReference type="Pfam" id="PF07715"/>
    </source>
</evidence>
<keyword evidence="4 10" id="KW-0812">Transmembrane</keyword>
<keyword evidence="2 10" id="KW-0813">Transport</keyword>
<evidence type="ECO:0000313" key="15">
    <source>
        <dbReference type="EMBL" id="GHB17575.1"/>
    </source>
</evidence>
<dbReference type="Gene3D" id="2.40.170.20">
    <property type="entry name" value="TonB-dependent receptor, beta-barrel domain"/>
    <property type="match status" value="1"/>
</dbReference>
<dbReference type="InterPro" id="IPR000531">
    <property type="entry name" value="Beta-barrel_TonB"/>
</dbReference>
<name>A0ABQ3DYF2_9HYPH</name>
<comment type="subcellular location">
    <subcellularLocation>
        <location evidence="1 10">Cell outer membrane</location>
        <topology evidence="1 10">Multi-pass membrane protein</topology>
    </subcellularLocation>
</comment>
<evidence type="ECO:0000256" key="10">
    <source>
        <dbReference type="PROSITE-ProRule" id="PRU01360"/>
    </source>
</evidence>
<dbReference type="InterPro" id="IPR039426">
    <property type="entry name" value="TonB-dep_rcpt-like"/>
</dbReference>
<evidence type="ECO:0000256" key="8">
    <source>
        <dbReference type="ARBA" id="ARBA00023170"/>
    </source>
</evidence>
<sequence length="604" mass="66196">MRNTPWLTATLKSGVALSALLGSTIAPSANETELGEIIVIASRTETEAGKVGSTTHVVTEEDLKNDGAIFVSEYLTKLPGISFSQSGGAGKVSSLRMRGMNNYYTKVLVDGIDISDPSSPQVEARLEHMLLNDVERIEVLKGSQSALYGGQAVAGVVNIITKHAEPGTVQHNATLEGGSYGTVNASYGFKAASDRADIAVNVERFHTDGFSAVAPKGRPADDDGYDNMTLSAKGSFDFTDELNFYFSARGLQATNEYDGTDEPAAKNKSDSEQYFGKIGANYSWIDDRMTTDASIQFSDVTREYTGYTAKGNRTKLELLNDFDLSENFRLNFGGDWSRENVKGQSKEIEVIGGFVQGLWNPTAPLNVSGALRVDHHNAYGYYLTGRGTISYQVSQGTRIRSSLGNGFRAPSSYELYDSYAGNPDFEPETSLSYDVGIDQNLFADKLRLSVNYFQILTEDLILNDPTTYKYEQIDGLSRSQGAELSVNWDALTNLSFNGAYTYTWAVGPDKKRLKRVPLHDVNVGVTYKPVDVLSLNLNSSYVSGIEDVGELDDFVLVNAKAAYQYNENLTLYVRGENLLDQDYERIRDYQTPGLSVYAGLTASF</sequence>
<keyword evidence="9 10" id="KW-0998">Cell outer membrane</keyword>
<dbReference type="CDD" id="cd01347">
    <property type="entry name" value="ligand_gated_channel"/>
    <property type="match status" value="1"/>
</dbReference>
<dbReference type="Gene3D" id="2.170.130.10">
    <property type="entry name" value="TonB-dependent receptor, plug domain"/>
    <property type="match status" value="1"/>
</dbReference>
<dbReference type="InterPro" id="IPR037066">
    <property type="entry name" value="Plug_dom_sf"/>
</dbReference>
<evidence type="ECO:0000256" key="6">
    <source>
        <dbReference type="ARBA" id="ARBA00023077"/>
    </source>
</evidence>
<organism evidence="15 16">
    <name type="scientific">Pseudovibrio japonicus</name>
    <dbReference type="NCBI Taxonomy" id="366534"/>
    <lineage>
        <taxon>Bacteria</taxon>
        <taxon>Pseudomonadati</taxon>
        <taxon>Pseudomonadota</taxon>
        <taxon>Alphaproteobacteria</taxon>
        <taxon>Hyphomicrobiales</taxon>
        <taxon>Stappiaceae</taxon>
        <taxon>Pseudovibrio</taxon>
    </lineage>
</organism>
<keyword evidence="3 10" id="KW-1134">Transmembrane beta strand</keyword>
<keyword evidence="7 10" id="KW-0472">Membrane</keyword>
<evidence type="ECO:0000256" key="4">
    <source>
        <dbReference type="ARBA" id="ARBA00022692"/>
    </source>
</evidence>
<dbReference type="RefSeq" id="WP_189434453.1">
    <property type="nucleotide sequence ID" value="NZ_BMXE01000001.1"/>
</dbReference>
<feature type="signal peptide" evidence="12">
    <location>
        <begin position="1"/>
        <end position="28"/>
    </location>
</feature>
<evidence type="ECO:0000256" key="7">
    <source>
        <dbReference type="ARBA" id="ARBA00023136"/>
    </source>
</evidence>
<evidence type="ECO:0000256" key="9">
    <source>
        <dbReference type="ARBA" id="ARBA00023237"/>
    </source>
</evidence>
<dbReference type="Pfam" id="PF00593">
    <property type="entry name" value="TonB_dep_Rec_b-barrel"/>
    <property type="match status" value="1"/>
</dbReference>
<dbReference type="Proteomes" id="UP000637980">
    <property type="component" value="Unassembled WGS sequence"/>
</dbReference>
<keyword evidence="16" id="KW-1185">Reference proteome</keyword>
<evidence type="ECO:0000256" key="1">
    <source>
        <dbReference type="ARBA" id="ARBA00004571"/>
    </source>
</evidence>
<evidence type="ECO:0000256" key="11">
    <source>
        <dbReference type="RuleBase" id="RU003357"/>
    </source>
</evidence>
<reference evidence="16" key="1">
    <citation type="journal article" date="2019" name="Int. J. Syst. Evol. Microbiol.">
        <title>The Global Catalogue of Microorganisms (GCM) 10K type strain sequencing project: providing services to taxonomists for standard genome sequencing and annotation.</title>
        <authorList>
            <consortium name="The Broad Institute Genomics Platform"/>
            <consortium name="The Broad Institute Genome Sequencing Center for Infectious Disease"/>
            <person name="Wu L."/>
            <person name="Ma J."/>
        </authorList>
    </citation>
    <scope>NUCLEOTIDE SEQUENCE [LARGE SCALE GENOMIC DNA]</scope>
    <source>
        <strain evidence="16">KCTC 12861</strain>
    </source>
</reference>
<evidence type="ECO:0000256" key="12">
    <source>
        <dbReference type="SAM" id="SignalP"/>
    </source>
</evidence>
<dbReference type="PANTHER" id="PTHR30069:SF29">
    <property type="entry name" value="HEMOGLOBIN AND HEMOGLOBIN-HAPTOGLOBIN-BINDING PROTEIN 1-RELATED"/>
    <property type="match status" value="1"/>
</dbReference>
<feature type="domain" description="TonB-dependent receptor-like beta-barrel" evidence="13">
    <location>
        <begin position="177"/>
        <end position="578"/>
    </location>
</feature>
<accession>A0ABQ3DYF2</accession>
<feature type="domain" description="TonB-dependent receptor plug" evidence="14">
    <location>
        <begin position="51"/>
        <end position="156"/>
    </location>
</feature>
<evidence type="ECO:0000256" key="5">
    <source>
        <dbReference type="ARBA" id="ARBA00022729"/>
    </source>
</evidence>
<keyword evidence="6 11" id="KW-0798">TonB box</keyword>
<keyword evidence="8" id="KW-0675">Receptor</keyword>
<dbReference type="InterPro" id="IPR036942">
    <property type="entry name" value="Beta-barrel_TonB_sf"/>
</dbReference>
<evidence type="ECO:0000256" key="2">
    <source>
        <dbReference type="ARBA" id="ARBA00022448"/>
    </source>
</evidence>
<keyword evidence="5 12" id="KW-0732">Signal</keyword>
<evidence type="ECO:0000313" key="16">
    <source>
        <dbReference type="Proteomes" id="UP000637980"/>
    </source>
</evidence>
<proteinExistence type="inferred from homology"/>
<protein>
    <submittedName>
        <fullName evidence="15">Ligand-gated channel</fullName>
    </submittedName>
</protein>
<gene>
    <name evidence="15" type="ORF">GCM10007094_01360</name>
</gene>
<comment type="similarity">
    <text evidence="10 11">Belongs to the TonB-dependent receptor family.</text>
</comment>
<dbReference type="Pfam" id="PF07715">
    <property type="entry name" value="Plug"/>
    <property type="match status" value="1"/>
</dbReference>
<dbReference type="SUPFAM" id="SSF56935">
    <property type="entry name" value="Porins"/>
    <property type="match status" value="1"/>
</dbReference>
<evidence type="ECO:0000256" key="3">
    <source>
        <dbReference type="ARBA" id="ARBA00022452"/>
    </source>
</evidence>
<feature type="chain" id="PRO_5046735710" evidence="12">
    <location>
        <begin position="29"/>
        <end position="604"/>
    </location>
</feature>
<dbReference type="PANTHER" id="PTHR30069">
    <property type="entry name" value="TONB-DEPENDENT OUTER MEMBRANE RECEPTOR"/>
    <property type="match status" value="1"/>
</dbReference>